<feature type="compositionally biased region" description="Basic and acidic residues" evidence="2">
    <location>
        <begin position="393"/>
        <end position="412"/>
    </location>
</feature>
<keyword evidence="6" id="KW-1185">Reference proteome</keyword>
<evidence type="ECO:0000313" key="5">
    <source>
        <dbReference type="EMBL" id="KAF5670087.1"/>
    </source>
</evidence>
<dbReference type="Proteomes" id="UP000567885">
    <property type="component" value="Unassembled WGS sequence"/>
</dbReference>
<sequence length="514" mass="57145">MDFINSSKARNHVETLMRQNRVPGLSVAVIRDDQVYSEGFGSSSVNDQLPCTADSLFDIASSSKSLTAAAIALLVEDEDFPDVKYDSVMSELLPDDFVLSNDSYTRMVTVDDLLGHQTGMPGHDDSYMGVRASQPDDALSITRNLRNLAHAAPPRSKYIYCNMMYTALTHLIQFKARQPFGEFLQERIFDRLGMDSSSLQPQAARARGHGGRLAKGHIWDKTTSSYREFEAVDCPEGKGAGSIVSSANDFIKFIKALINHEGPVTEDVYKGLTRPRSSRPPNNRQKKANIDQLFYTAGMEFYQVEDLAVFGHSGDITGFGSRFIFIPDLKFGAVVMGNSSGTNSVAAQLFREWIEDLTSPRLDHHSLEANTDGGPDQKPPGTPKQPQNKPKNRAKEKPLERGKLGDMTIRKEKTRNIGDKVTEETHEGEDLVLVAYTGKYWSIGYKNMTVEIRDEQLFIDATDRSLGFTARLKHKRDGRVFEAQVRDAFGTGYEVLGTEFVIGDGNVLKMGMDL</sequence>
<evidence type="ECO:0000259" key="3">
    <source>
        <dbReference type="Pfam" id="PF00144"/>
    </source>
</evidence>
<evidence type="ECO:0000256" key="1">
    <source>
        <dbReference type="ARBA" id="ARBA00038215"/>
    </source>
</evidence>
<gene>
    <name evidence="5" type="ORF">FHETE_4770</name>
</gene>
<comment type="caution">
    <text evidence="5">The sequence shown here is derived from an EMBL/GenBank/DDBJ whole genome shotgun (WGS) entry which is preliminary data.</text>
</comment>
<dbReference type="Gene3D" id="3.40.710.10">
    <property type="entry name" value="DD-peptidase/beta-lactamase superfamily"/>
    <property type="match status" value="1"/>
</dbReference>
<dbReference type="InterPro" id="IPR001466">
    <property type="entry name" value="Beta-lactam-related"/>
</dbReference>
<feature type="domain" description="Peptidase S12 Pab87-related C-terminal" evidence="4">
    <location>
        <begin position="428"/>
        <end position="513"/>
    </location>
</feature>
<accession>A0A8H5TKF3</accession>
<dbReference type="SUPFAM" id="SSF56601">
    <property type="entry name" value="beta-lactamase/transpeptidase-like"/>
    <property type="match status" value="1"/>
</dbReference>
<dbReference type="PANTHER" id="PTHR46825:SF9">
    <property type="entry name" value="BETA-LACTAMASE-RELATED DOMAIN-CONTAINING PROTEIN"/>
    <property type="match status" value="1"/>
</dbReference>
<evidence type="ECO:0000313" key="6">
    <source>
        <dbReference type="Proteomes" id="UP000567885"/>
    </source>
</evidence>
<organism evidence="5 6">
    <name type="scientific">Fusarium heterosporum</name>
    <dbReference type="NCBI Taxonomy" id="42747"/>
    <lineage>
        <taxon>Eukaryota</taxon>
        <taxon>Fungi</taxon>
        <taxon>Dikarya</taxon>
        <taxon>Ascomycota</taxon>
        <taxon>Pezizomycotina</taxon>
        <taxon>Sordariomycetes</taxon>
        <taxon>Hypocreomycetidae</taxon>
        <taxon>Hypocreales</taxon>
        <taxon>Nectriaceae</taxon>
        <taxon>Fusarium</taxon>
        <taxon>Fusarium heterosporum species complex</taxon>
    </lineage>
</organism>
<dbReference type="Pfam" id="PF00144">
    <property type="entry name" value="Beta-lactamase"/>
    <property type="match status" value="1"/>
</dbReference>
<dbReference type="EMBL" id="JAAGWQ010000079">
    <property type="protein sequence ID" value="KAF5670087.1"/>
    <property type="molecule type" value="Genomic_DNA"/>
</dbReference>
<reference evidence="5 6" key="1">
    <citation type="submission" date="2020-05" db="EMBL/GenBank/DDBJ databases">
        <title>Identification and distribution of gene clusters putatively required for synthesis of sphingolipid metabolism inhibitors in phylogenetically diverse species of the filamentous fungus Fusarium.</title>
        <authorList>
            <person name="Kim H.-S."/>
            <person name="Busman M."/>
            <person name="Brown D.W."/>
            <person name="Divon H."/>
            <person name="Uhlig S."/>
            <person name="Proctor R.H."/>
        </authorList>
    </citation>
    <scope>NUCLEOTIDE SEQUENCE [LARGE SCALE GENOMIC DNA]</scope>
    <source>
        <strain evidence="5 6">NRRL 20693</strain>
    </source>
</reference>
<dbReference type="OrthoDB" id="5946976at2759"/>
<evidence type="ECO:0000259" key="4">
    <source>
        <dbReference type="Pfam" id="PF11954"/>
    </source>
</evidence>
<dbReference type="PANTHER" id="PTHR46825">
    <property type="entry name" value="D-ALANYL-D-ALANINE-CARBOXYPEPTIDASE/ENDOPEPTIDASE AMPH"/>
    <property type="match status" value="1"/>
</dbReference>
<feature type="domain" description="Beta-lactamase-related" evidence="3">
    <location>
        <begin position="10"/>
        <end position="350"/>
    </location>
</feature>
<dbReference type="InterPro" id="IPR050491">
    <property type="entry name" value="AmpC-like"/>
</dbReference>
<dbReference type="AlphaFoldDB" id="A0A8H5TKF3"/>
<proteinExistence type="inferred from homology"/>
<name>A0A8H5TKF3_FUSHE</name>
<feature type="region of interest" description="Disordered" evidence="2">
    <location>
        <begin position="364"/>
        <end position="412"/>
    </location>
</feature>
<dbReference type="InterPro" id="IPR012338">
    <property type="entry name" value="Beta-lactam/transpept-like"/>
</dbReference>
<dbReference type="InterPro" id="IPR021860">
    <property type="entry name" value="Peptidase_S12_Pab87-rel_C"/>
</dbReference>
<evidence type="ECO:0008006" key="7">
    <source>
        <dbReference type="Google" id="ProtNLM"/>
    </source>
</evidence>
<protein>
    <recommendedName>
        <fullName evidence="7">Beta-lactamase family protein</fullName>
    </recommendedName>
</protein>
<evidence type="ECO:0000256" key="2">
    <source>
        <dbReference type="SAM" id="MobiDB-lite"/>
    </source>
</evidence>
<dbReference type="Pfam" id="PF11954">
    <property type="entry name" value="DUF3471"/>
    <property type="match status" value="1"/>
</dbReference>
<comment type="similarity">
    <text evidence="1">Belongs to the peptidase S12 family.</text>
</comment>